<dbReference type="PANTHER" id="PTHR11808:SF15">
    <property type="entry name" value="CYSTATHIONINE GAMMA-LYASE"/>
    <property type="match status" value="1"/>
</dbReference>
<keyword evidence="4" id="KW-0486">Methionine biosynthesis</keyword>
<keyword evidence="4" id="KW-0028">Amino-acid biosynthesis</keyword>
<feature type="compositionally biased region" description="Basic residues" evidence="7">
    <location>
        <begin position="1"/>
        <end position="15"/>
    </location>
</feature>
<dbReference type="InterPro" id="IPR015424">
    <property type="entry name" value="PyrdxlP-dep_Trfase"/>
</dbReference>
<dbReference type="InterPro" id="IPR054542">
    <property type="entry name" value="Cys_met_metab_PP"/>
</dbReference>
<keyword evidence="3 5" id="KW-0663">Pyridoxal phosphate</keyword>
<dbReference type="GO" id="GO:0004123">
    <property type="term" value="F:cystathionine gamma-lyase activity"/>
    <property type="evidence" value="ECO:0007669"/>
    <property type="project" value="TreeGrafter"/>
</dbReference>
<dbReference type="Gene3D" id="3.90.1150.10">
    <property type="entry name" value="Aspartate Aminotransferase, domain 1"/>
    <property type="match status" value="1"/>
</dbReference>
<evidence type="ECO:0000256" key="4">
    <source>
        <dbReference type="ARBA" id="ARBA00023167"/>
    </source>
</evidence>
<evidence type="ECO:0000256" key="2">
    <source>
        <dbReference type="ARBA" id="ARBA00009077"/>
    </source>
</evidence>
<dbReference type="Pfam" id="PF01053">
    <property type="entry name" value="Cys_Met_Meta_PP"/>
    <property type="match status" value="1"/>
</dbReference>
<dbReference type="GO" id="GO:0019346">
    <property type="term" value="P:transsulfuration"/>
    <property type="evidence" value="ECO:0007669"/>
    <property type="project" value="InterPro"/>
</dbReference>
<protein>
    <submittedName>
        <fullName evidence="8">Putative cystathionine gamma-synthase</fullName>
    </submittedName>
</protein>
<dbReference type="SUPFAM" id="SSF53383">
    <property type="entry name" value="PLP-dependent transferases"/>
    <property type="match status" value="1"/>
</dbReference>
<name>H8ZKT8_9NOCA</name>
<organism evidence="8">
    <name type="scientific">Rhodococcus sp. Mel</name>
    <dbReference type="NCBI Taxonomy" id="1093626"/>
    <lineage>
        <taxon>Bacteria</taxon>
        <taxon>Bacillati</taxon>
        <taxon>Actinomycetota</taxon>
        <taxon>Actinomycetes</taxon>
        <taxon>Mycobacteriales</taxon>
        <taxon>Nocardiaceae</taxon>
        <taxon>Rhodococcus</taxon>
    </lineage>
</organism>
<dbReference type="AlphaFoldDB" id="H8ZKT8"/>
<dbReference type="InterPro" id="IPR000277">
    <property type="entry name" value="Cys/Met-Metab_PyrdxlP-dep_enz"/>
</dbReference>
<dbReference type="GO" id="GO:0019343">
    <property type="term" value="P:cysteine biosynthetic process via cystathionine"/>
    <property type="evidence" value="ECO:0007669"/>
    <property type="project" value="TreeGrafter"/>
</dbReference>
<dbReference type="PIRSF" id="PIRSF001434">
    <property type="entry name" value="CGS"/>
    <property type="match status" value="1"/>
</dbReference>
<evidence type="ECO:0000313" key="8">
    <source>
        <dbReference type="EMBL" id="AEX65060.1"/>
    </source>
</evidence>
<dbReference type="EMBL" id="JN241636">
    <property type="protein sequence ID" value="AEX65060.1"/>
    <property type="molecule type" value="Genomic_DNA"/>
</dbReference>
<dbReference type="Gene3D" id="3.40.640.10">
    <property type="entry name" value="Type I PLP-dependent aspartate aminotransferase-like (Major domain)"/>
    <property type="match status" value="1"/>
</dbReference>
<evidence type="ECO:0000256" key="6">
    <source>
        <dbReference type="RuleBase" id="RU362118"/>
    </source>
</evidence>
<gene>
    <name evidence="8" type="primary">metB</name>
</gene>
<dbReference type="PROSITE" id="PS00868">
    <property type="entry name" value="CYS_MET_METAB_PP"/>
    <property type="match status" value="1"/>
</dbReference>
<accession>H8ZKT8</accession>
<sequence>MPHHQNKAARAPRRPLHPDSIAISAGRGAGEYGDPLNVPLVLASNYRSGPSGTGREYSRDDGAPGWEALESVLGGLEGGAAVAFSSGMAAAAAVLDLMPVGARIVAPTGCYAGVLGYLADGQDSGRWQRQLVDIADTVQTVAATAGADLVWIETPTNPLLDVADIRAIAGAARSAGALVVVDNTFATSLRQHPLDLGTDIVIHSATKFIGGHSDLLLGAAITADPELLTRLRRRREVGGATPGSMEVYLALRGVRTMALRLRQAETNTGQLAQRLQELPEVTRVRYPGLPDDPGHQRTRAQMTGFGAVLAFEVADAATADAICGGVELIVSATSVGGIESTIERRAKLPGQEHVPPGLLRLSVGCEHVEDLWDDLRQAIAVAARPEVNEHGHPHPLSAGL</sequence>
<keyword evidence="8" id="KW-0614">Plasmid</keyword>
<reference evidence="8" key="1">
    <citation type="journal article" date="2012" name="Appl. Environ. Microbiol.">
        <title>Plasmid localization and organization of melamine degradation genes in Rhodococcus sp. strain Mel.</title>
        <authorList>
            <person name="Dodge A.G."/>
            <person name="Wackett L.P."/>
            <person name="Sadowsky M.J."/>
        </authorList>
    </citation>
    <scope>NUCLEOTIDE SEQUENCE</scope>
    <source>
        <strain evidence="8">Mel</strain>
        <plasmid evidence="8">pMel2</plasmid>
    </source>
</reference>
<comment type="cofactor">
    <cofactor evidence="1 6">
        <name>pyridoxal 5'-phosphate</name>
        <dbReference type="ChEBI" id="CHEBI:597326"/>
    </cofactor>
</comment>
<dbReference type="InterPro" id="IPR015422">
    <property type="entry name" value="PyrdxlP-dep_Trfase_small"/>
</dbReference>
<feature type="region of interest" description="Disordered" evidence="7">
    <location>
        <begin position="1"/>
        <end position="23"/>
    </location>
</feature>
<dbReference type="InterPro" id="IPR015421">
    <property type="entry name" value="PyrdxlP-dep_Trfase_major"/>
</dbReference>
<dbReference type="GO" id="GO:0030170">
    <property type="term" value="F:pyridoxal phosphate binding"/>
    <property type="evidence" value="ECO:0007669"/>
    <property type="project" value="InterPro"/>
</dbReference>
<proteinExistence type="inferred from homology"/>
<evidence type="ECO:0000256" key="7">
    <source>
        <dbReference type="SAM" id="MobiDB-lite"/>
    </source>
</evidence>
<evidence type="ECO:0000256" key="3">
    <source>
        <dbReference type="ARBA" id="ARBA00022898"/>
    </source>
</evidence>
<dbReference type="GO" id="GO:0003962">
    <property type="term" value="F:cystathionine gamma-synthase activity"/>
    <property type="evidence" value="ECO:0007669"/>
    <property type="project" value="TreeGrafter"/>
</dbReference>
<dbReference type="PANTHER" id="PTHR11808">
    <property type="entry name" value="TRANS-SULFURATION ENZYME FAMILY MEMBER"/>
    <property type="match status" value="1"/>
</dbReference>
<evidence type="ECO:0000256" key="5">
    <source>
        <dbReference type="PIRSR" id="PIRSR001434-2"/>
    </source>
</evidence>
<geneLocation type="plasmid" evidence="8">
    <name>pMel2</name>
</geneLocation>
<dbReference type="GO" id="GO:0005737">
    <property type="term" value="C:cytoplasm"/>
    <property type="evidence" value="ECO:0007669"/>
    <property type="project" value="TreeGrafter"/>
</dbReference>
<evidence type="ECO:0000256" key="1">
    <source>
        <dbReference type="ARBA" id="ARBA00001933"/>
    </source>
</evidence>
<feature type="modified residue" description="N6-(pyridoxal phosphate)lysine" evidence="5">
    <location>
        <position position="207"/>
    </location>
</feature>
<comment type="similarity">
    <text evidence="2 6">Belongs to the trans-sulfuration enzymes family.</text>
</comment>
<dbReference type="GO" id="GO:0009086">
    <property type="term" value="P:methionine biosynthetic process"/>
    <property type="evidence" value="ECO:0007669"/>
    <property type="project" value="UniProtKB-KW"/>
</dbReference>